<keyword evidence="2" id="KW-1185">Reference proteome</keyword>
<evidence type="ECO:0000313" key="2">
    <source>
        <dbReference type="Proteomes" id="UP001596091"/>
    </source>
</evidence>
<protein>
    <submittedName>
        <fullName evidence="1">PRTRC system protein C</fullName>
    </submittedName>
</protein>
<organism evidence="1 2">
    <name type="scientific">Acidicapsa dinghuensis</name>
    <dbReference type="NCBI Taxonomy" id="2218256"/>
    <lineage>
        <taxon>Bacteria</taxon>
        <taxon>Pseudomonadati</taxon>
        <taxon>Acidobacteriota</taxon>
        <taxon>Terriglobia</taxon>
        <taxon>Terriglobales</taxon>
        <taxon>Acidobacteriaceae</taxon>
        <taxon>Acidicapsa</taxon>
    </lineage>
</organism>
<gene>
    <name evidence="1" type="ORF">ACFPT7_05455</name>
</gene>
<dbReference type="InterPro" id="IPR022289">
    <property type="entry name" value="PRTRC_protein-C"/>
</dbReference>
<evidence type="ECO:0000313" key="1">
    <source>
        <dbReference type="EMBL" id="MFC5861730.1"/>
    </source>
</evidence>
<dbReference type="Pfam" id="PF14454">
    <property type="entry name" value="Prok_Ub"/>
    <property type="match status" value="1"/>
</dbReference>
<dbReference type="InterPro" id="IPR032866">
    <property type="entry name" value="Prok_Ub"/>
</dbReference>
<reference evidence="2" key="1">
    <citation type="journal article" date="2019" name="Int. J. Syst. Evol. Microbiol.">
        <title>The Global Catalogue of Microorganisms (GCM) 10K type strain sequencing project: providing services to taxonomists for standard genome sequencing and annotation.</title>
        <authorList>
            <consortium name="The Broad Institute Genomics Platform"/>
            <consortium name="The Broad Institute Genome Sequencing Center for Infectious Disease"/>
            <person name="Wu L."/>
            <person name="Ma J."/>
        </authorList>
    </citation>
    <scope>NUCLEOTIDE SEQUENCE [LARGE SCALE GENOMIC DNA]</scope>
    <source>
        <strain evidence="2">JCM 4087</strain>
    </source>
</reference>
<accession>A0ABW1EEQ6</accession>
<comment type="caution">
    <text evidence="1">The sequence shown here is derived from an EMBL/GenBank/DDBJ whole genome shotgun (WGS) entry which is preliminary data.</text>
</comment>
<sequence length="70" mass="7591">MSTLKVEALVREFHYNGIRIPDPGPDLSVEQVRDLLTPNYPEIATASVSGPEATGSVLRYTFSRAIGTKG</sequence>
<dbReference type="RefSeq" id="WP_263337278.1">
    <property type="nucleotide sequence ID" value="NZ_JAGSYH010000004.1"/>
</dbReference>
<dbReference type="Proteomes" id="UP001596091">
    <property type="component" value="Unassembled WGS sequence"/>
</dbReference>
<dbReference type="EMBL" id="JBHSPH010000002">
    <property type="protein sequence ID" value="MFC5861730.1"/>
    <property type="molecule type" value="Genomic_DNA"/>
</dbReference>
<dbReference type="NCBIfam" id="TIGR03738">
    <property type="entry name" value="PRTRC_C"/>
    <property type="match status" value="1"/>
</dbReference>
<proteinExistence type="predicted"/>
<name>A0ABW1EEQ6_9BACT</name>